<evidence type="ECO:0000313" key="2">
    <source>
        <dbReference type="Proteomes" id="UP000501690"/>
    </source>
</evidence>
<protein>
    <submittedName>
        <fullName evidence="1">Uncharacterized protein</fullName>
    </submittedName>
</protein>
<gene>
    <name evidence="1" type="ORF">DEO72_LG10g1813</name>
</gene>
<dbReference type="EMBL" id="CP039354">
    <property type="protein sequence ID" value="QCE10583.1"/>
    <property type="molecule type" value="Genomic_DNA"/>
</dbReference>
<accession>A0A4D6N9S2</accession>
<evidence type="ECO:0000313" key="1">
    <source>
        <dbReference type="EMBL" id="QCE10583.1"/>
    </source>
</evidence>
<name>A0A4D6N9S2_VIGUN</name>
<proteinExistence type="predicted"/>
<dbReference type="PROSITE" id="PS51257">
    <property type="entry name" value="PROKAR_LIPOPROTEIN"/>
    <property type="match status" value="1"/>
</dbReference>
<dbReference type="Proteomes" id="UP000501690">
    <property type="component" value="Linkage Group LG10"/>
</dbReference>
<reference evidence="1 2" key="1">
    <citation type="submission" date="2019-04" db="EMBL/GenBank/DDBJ databases">
        <title>An improved genome assembly and genetic linkage map for asparagus bean, Vigna unguiculata ssp. sesquipedialis.</title>
        <authorList>
            <person name="Xia Q."/>
            <person name="Zhang R."/>
            <person name="Dong Y."/>
        </authorList>
    </citation>
    <scope>NUCLEOTIDE SEQUENCE [LARGE SCALE GENOMIC DNA]</scope>
    <source>
        <tissue evidence="1">Leaf</tissue>
    </source>
</reference>
<sequence>MDDRRRLESSTVVSGGQGCAAVKGFVVVVWSCEKEVGHVLRERSNDNGDDLGSWVLVGDGSGGDWHRQRRLSLSVGCATAAPTAGVVMACVNEEEKVAMVEGINFS</sequence>
<keyword evidence="2" id="KW-1185">Reference proteome</keyword>
<organism evidence="1 2">
    <name type="scientific">Vigna unguiculata</name>
    <name type="common">Cowpea</name>
    <dbReference type="NCBI Taxonomy" id="3917"/>
    <lineage>
        <taxon>Eukaryota</taxon>
        <taxon>Viridiplantae</taxon>
        <taxon>Streptophyta</taxon>
        <taxon>Embryophyta</taxon>
        <taxon>Tracheophyta</taxon>
        <taxon>Spermatophyta</taxon>
        <taxon>Magnoliopsida</taxon>
        <taxon>eudicotyledons</taxon>
        <taxon>Gunneridae</taxon>
        <taxon>Pentapetalae</taxon>
        <taxon>rosids</taxon>
        <taxon>fabids</taxon>
        <taxon>Fabales</taxon>
        <taxon>Fabaceae</taxon>
        <taxon>Papilionoideae</taxon>
        <taxon>50 kb inversion clade</taxon>
        <taxon>NPAAA clade</taxon>
        <taxon>indigoferoid/millettioid clade</taxon>
        <taxon>Phaseoleae</taxon>
        <taxon>Vigna</taxon>
    </lineage>
</organism>
<dbReference type="AlphaFoldDB" id="A0A4D6N9S2"/>